<dbReference type="OrthoDB" id="9950067at2759"/>
<dbReference type="InterPro" id="IPR052135">
    <property type="entry name" value="TNFRSF5"/>
</dbReference>
<dbReference type="GO" id="GO:0002768">
    <property type="term" value="P:immune response-regulating cell surface receptor signaling pathway"/>
    <property type="evidence" value="ECO:0007669"/>
    <property type="project" value="TreeGrafter"/>
</dbReference>
<dbReference type="GO" id="GO:0035631">
    <property type="term" value="C:CD40 receptor complex"/>
    <property type="evidence" value="ECO:0007669"/>
    <property type="project" value="TreeGrafter"/>
</dbReference>
<evidence type="ECO:0000313" key="4">
    <source>
        <dbReference type="Ensembl" id="ENSMALP00000032689.1"/>
    </source>
</evidence>
<dbReference type="GO" id="GO:0006955">
    <property type="term" value="P:immune response"/>
    <property type="evidence" value="ECO:0007669"/>
    <property type="project" value="InterPro"/>
</dbReference>
<dbReference type="InterPro" id="IPR001368">
    <property type="entry name" value="TNFR/NGFR_Cys_rich_reg"/>
</dbReference>
<keyword evidence="2" id="KW-0812">Transmembrane</keyword>
<dbReference type="Pfam" id="PF00020">
    <property type="entry name" value="TNFR_c6"/>
    <property type="match status" value="2"/>
</dbReference>
<dbReference type="Gene3D" id="2.10.50.10">
    <property type="entry name" value="Tumor Necrosis Factor Receptor, subunit A, domain 2"/>
    <property type="match status" value="2"/>
</dbReference>
<dbReference type="PRINTS" id="PR01680">
    <property type="entry name" value="TNFACTORR6"/>
</dbReference>
<dbReference type="SMART" id="SM00208">
    <property type="entry name" value="TNFR"/>
    <property type="match status" value="4"/>
</dbReference>
<feature type="disulfide bond" evidence="1">
    <location>
        <begin position="41"/>
        <end position="56"/>
    </location>
</feature>
<reference evidence="4" key="2">
    <citation type="submission" date="2025-09" db="UniProtKB">
        <authorList>
            <consortium name="Ensembl"/>
        </authorList>
    </citation>
    <scope>IDENTIFICATION</scope>
</reference>
<dbReference type="AlphaFoldDB" id="A0A3Q3KEE4"/>
<dbReference type="GO" id="GO:0009897">
    <property type="term" value="C:external side of plasma membrane"/>
    <property type="evidence" value="ECO:0007669"/>
    <property type="project" value="TreeGrafter"/>
</dbReference>
<feature type="transmembrane region" description="Helical" evidence="2">
    <location>
        <begin position="174"/>
        <end position="196"/>
    </location>
</feature>
<dbReference type="PANTHER" id="PTHR46875:SF2">
    <property type="entry name" value="TUMOR NECROSIS FACTOR RECEPTOR SUPERFAMILY MEMBER 5-LIKE ISOFORM X1"/>
    <property type="match status" value="1"/>
</dbReference>
<evidence type="ECO:0000259" key="3">
    <source>
        <dbReference type="PROSITE" id="PS50050"/>
    </source>
</evidence>
<proteinExistence type="predicted"/>
<keyword evidence="2" id="KW-1133">Transmembrane helix</keyword>
<keyword evidence="2" id="KW-0472">Membrane</keyword>
<dbReference type="STRING" id="43700.ENSMALP00000032689"/>
<dbReference type="SUPFAM" id="SSF57586">
    <property type="entry name" value="TNF receptor-like"/>
    <property type="match status" value="2"/>
</dbReference>
<dbReference type="InterPro" id="IPR008063">
    <property type="entry name" value="Fas_rcpt"/>
</dbReference>
<dbReference type="RefSeq" id="XP_020466566.1">
    <property type="nucleotide sequence ID" value="XM_020610910.1"/>
</dbReference>
<feature type="repeat" description="TNFR-Cys" evidence="1">
    <location>
        <begin position="83"/>
        <end position="122"/>
    </location>
</feature>
<name>A0A3Q3KEE4_MONAL</name>
<keyword evidence="1" id="KW-1015">Disulfide bond</keyword>
<dbReference type="PANTHER" id="PTHR46875">
    <property type="entry name" value="TUMOR NECROSIS FACTOR RECEPTOR SUPERFAMILY MEMBER 5"/>
    <property type="match status" value="1"/>
</dbReference>
<dbReference type="GeneID" id="109966220"/>
<dbReference type="GO" id="GO:0004888">
    <property type="term" value="F:transmembrane signaling receptor activity"/>
    <property type="evidence" value="ECO:0007669"/>
    <property type="project" value="InterPro"/>
</dbReference>
<feature type="domain" description="TNFR-Cys" evidence="3">
    <location>
        <begin position="83"/>
        <end position="122"/>
    </location>
</feature>
<dbReference type="PROSITE" id="PS50050">
    <property type="entry name" value="TNFR_NGFR_2"/>
    <property type="match status" value="2"/>
</dbReference>
<organism evidence="4 5">
    <name type="scientific">Monopterus albus</name>
    <name type="common">Swamp eel</name>
    <dbReference type="NCBI Taxonomy" id="43700"/>
    <lineage>
        <taxon>Eukaryota</taxon>
        <taxon>Metazoa</taxon>
        <taxon>Chordata</taxon>
        <taxon>Craniata</taxon>
        <taxon>Vertebrata</taxon>
        <taxon>Euteleostomi</taxon>
        <taxon>Actinopterygii</taxon>
        <taxon>Neopterygii</taxon>
        <taxon>Teleostei</taxon>
        <taxon>Neoteleostei</taxon>
        <taxon>Acanthomorphata</taxon>
        <taxon>Anabantaria</taxon>
        <taxon>Synbranchiformes</taxon>
        <taxon>Synbranchidae</taxon>
        <taxon>Monopterus</taxon>
    </lineage>
</organism>
<evidence type="ECO:0000313" key="5">
    <source>
        <dbReference type="Proteomes" id="UP000261600"/>
    </source>
</evidence>
<sequence length="311" mass="33958">MAITCEDEYIAKNGRCCHRCPAGKYVQSDCDSTKTTQCAECGGGFYTATKNYLNKCHVCKDCSSHNNQRKAKDCTATADTVCECVTGFYCSNDQCDHCQQVGNCPPGEGVRLPATRTSNTGCAPCEKGTYSNVTDSFSPCKPHTRCDEIGRVLKIPGTLTTNAICGDIKHHCSFILPAGLWAGFALTVLLLMAVIICMRVKRRSRRAASFSDPVALVKKVPATLATSMELPLSFTEINGHCQESNTMDDCKLSLFNQDDNPVRRSMDSSYPITPLKVSVSFAEPTHFNGCAGHSNFLRTHSEPQEDEWCGT</sequence>
<comment type="caution">
    <text evidence="1">Lacks conserved residue(s) required for the propagation of feature annotation.</text>
</comment>
<accession>A0A3Q3KEE4</accession>
<evidence type="ECO:0000256" key="1">
    <source>
        <dbReference type="PROSITE-ProRule" id="PRU00206"/>
    </source>
</evidence>
<feature type="repeat" description="TNFR-Cys" evidence="1">
    <location>
        <begin position="40"/>
        <end position="82"/>
    </location>
</feature>
<evidence type="ECO:0000256" key="2">
    <source>
        <dbReference type="SAM" id="Phobius"/>
    </source>
</evidence>
<reference evidence="4" key="1">
    <citation type="submission" date="2025-08" db="UniProtKB">
        <authorList>
            <consortium name="Ensembl"/>
        </authorList>
    </citation>
    <scope>IDENTIFICATION</scope>
</reference>
<dbReference type="Ensembl" id="ENSMALT00000033249.1">
    <property type="protein sequence ID" value="ENSMALP00000032689.1"/>
    <property type="gene ID" value="ENSMALG00000022491.1"/>
</dbReference>
<feature type="disulfide bond" evidence="1">
    <location>
        <begin position="104"/>
        <end position="122"/>
    </location>
</feature>
<protein>
    <recommendedName>
        <fullName evidence="3">TNFR-Cys domain-containing protein</fullName>
    </recommendedName>
</protein>
<feature type="domain" description="TNFR-Cys" evidence="3">
    <location>
        <begin position="40"/>
        <end position="82"/>
    </location>
</feature>
<keyword evidence="5" id="KW-1185">Reference proteome</keyword>
<dbReference type="KEGG" id="malb:109966220"/>
<dbReference type="GO" id="GO:0006915">
    <property type="term" value="P:apoptotic process"/>
    <property type="evidence" value="ECO:0007669"/>
    <property type="project" value="InterPro"/>
</dbReference>
<dbReference type="Proteomes" id="UP000261600">
    <property type="component" value="Unplaced"/>
</dbReference>